<dbReference type="SMART" id="SM00880">
    <property type="entry name" value="CHAD"/>
    <property type="match status" value="1"/>
</dbReference>
<dbReference type="Proteomes" id="UP000476332">
    <property type="component" value="Unassembled WGS sequence"/>
</dbReference>
<dbReference type="RefSeq" id="WP_163045744.1">
    <property type="nucleotide sequence ID" value="NZ_JAAAMJ010000022.1"/>
</dbReference>
<proteinExistence type="predicted"/>
<dbReference type="EMBL" id="JAAAMJ010000022">
    <property type="protein sequence ID" value="NDV88893.1"/>
    <property type="molecule type" value="Genomic_DNA"/>
</dbReference>
<comment type="caution">
    <text evidence="2">The sequence shown here is derived from an EMBL/GenBank/DDBJ whole genome shotgun (WGS) entry which is preliminary data.</text>
</comment>
<reference evidence="2 3" key="1">
    <citation type="submission" date="2020-01" db="EMBL/GenBank/DDBJ databases">
        <title>Genomes of bacteria type strains.</title>
        <authorList>
            <person name="Chen J."/>
            <person name="Zhu S."/>
            <person name="Chen J."/>
        </authorList>
    </citation>
    <scope>NUCLEOTIDE SEQUENCE [LARGE SCALE GENOMIC DNA]</scope>
    <source>
        <strain evidence="2 3">KCTC 52919</strain>
    </source>
</reference>
<dbReference type="PANTHER" id="PTHR39339">
    <property type="entry name" value="SLR1444 PROTEIN"/>
    <property type="match status" value="1"/>
</dbReference>
<dbReference type="AlphaFoldDB" id="A0A6L9MM40"/>
<dbReference type="InterPro" id="IPR007899">
    <property type="entry name" value="CHAD_dom"/>
</dbReference>
<dbReference type="Pfam" id="PF05235">
    <property type="entry name" value="CHAD"/>
    <property type="match status" value="1"/>
</dbReference>
<name>A0A6L9MM40_9HYPH</name>
<sequence>MAYRFDPAAPLDAEFRRIAGEQIHKAEHELADEAGDRHEAVHDVRKRLKKLRGLIRLVRDARPKFYVEENARFRDMARALSGVRDRAALVESLDALEAHYKDEGAAKAFEPIRQHLVAQREAAAGGDLAPAIEATLRSLAEARSRLDAFAVGKKNKAGDAAAIVASGFARIVGQARDEIRDAVKRGEATTFHDLRKRAKYHSMHLKLLGPLWPEAMAPLENTAKTLGDDLGLDHDYAVLRAEMEAAPDDFGPQDGQAVVLALMQRRQAELRQVSLDAAQRLFADDASAAEQRISRLWHVAEERAKRDEAAAATDGAAANAA</sequence>
<accession>A0A6L9MM40</accession>
<evidence type="ECO:0000259" key="1">
    <source>
        <dbReference type="PROSITE" id="PS51708"/>
    </source>
</evidence>
<gene>
    <name evidence="2" type="ORF">GTW51_19590</name>
</gene>
<protein>
    <submittedName>
        <fullName evidence="2">CHAD domain-containing protein</fullName>
    </submittedName>
</protein>
<dbReference type="Gene3D" id="1.40.20.10">
    <property type="entry name" value="CHAD domain"/>
    <property type="match status" value="1"/>
</dbReference>
<dbReference type="InterPro" id="IPR038186">
    <property type="entry name" value="CHAD_dom_sf"/>
</dbReference>
<evidence type="ECO:0000313" key="2">
    <source>
        <dbReference type="EMBL" id="NDV88893.1"/>
    </source>
</evidence>
<dbReference type="PANTHER" id="PTHR39339:SF1">
    <property type="entry name" value="CHAD DOMAIN-CONTAINING PROTEIN"/>
    <property type="match status" value="1"/>
</dbReference>
<dbReference type="PROSITE" id="PS51708">
    <property type="entry name" value="CHAD"/>
    <property type="match status" value="1"/>
</dbReference>
<organism evidence="2 3">
    <name type="scientific">Aurantimonas aggregata</name>
    <dbReference type="NCBI Taxonomy" id="2047720"/>
    <lineage>
        <taxon>Bacteria</taxon>
        <taxon>Pseudomonadati</taxon>
        <taxon>Pseudomonadota</taxon>
        <taxon>Alphaproteobacteria</taxon>
        <taxon>Hyphomicrobiales</taxon>
        <taxon>Aurantimonadaceae</taxon>
        <taxon>Aurantimonas</taxon>
    </lineage>
</organism>
<keyword evidence="3" id="KW-1185">Reference proteome</keyword>
<evidence type="ECO:0000313" key="3">
    <source>
        <dbReference type="Proteomes" id="UP000476332"/>
    </source>
</evidence>
<feature type="domain" description="CHAD" evidence="1">
    <location>
        <begin position="8"/>
        <end position="287"/>
    </location>
</feature>